<reference evidence="1 2" key="1">
    <citation type="journal article" date="2015" name="Microbiome">
        <title>Genomic resolution of linkages in carbon, nitrogen, and sulfur cycling among widespread estuary sediment bacteria.</title>
        <authorList>
            <person name="Baker B.J."/>
            <person name="Lazar C.S."/>
            <person name="Teske A.P."/>
            <person name="Dick G.J."/>
        </authorList>
    </citation>
    <scope>NUCLEOTIDE SEQUENCE [LARGE SCALE GENOMIC DNA]</scope>
    <source>
        <strain evidence="1">DG_24</strain>
    </source>
</reference>
<protein>
    <recommendedName>
        <fullName evidence="3">B box-type domain-containing protein</fullName>
    </recommendedName>
</protein>
<evidence type="ECO:0000313" key="1">
    <source>
        <dbReference type="EMBL" id="KPJ52412.1"/>
    </source>
</evidence>
<dbReference type="Proteomes" id="UP000052008">
    <property type="component" value="Unassembled WGS sequence"/>
</dbReference>
<dbReference type="EMBL" id="LIZS01000060">
    <property type="protein sequence ID" value="KPJ52412.1"/>
    <property type="molecule type" value="Genomic_DNA"/>
</dbReference>
<accession>A0A0S7WS64</accession>
<proteinExistence type="predicted"/>
<dbReference type="AlphaFoldDB" id="A0A0S7WS64"/>
<organism evidence="1 2">
    <name type="scientific">candidate division TA06 bacterium DG_24</name>
    <dbReference type="NCBI Taxonomy" id="1703770"/>
    <lineage>
        <taxon>Bacteria</taxon>
        <taxon>Bacteria division TA06</taxon>
    </lineage>
</organism>
<evidence type="ECO:0008006" key="3">
    <source>
        <dbReference type="Google" id="ProtNLM"/>
    </source>
</evidence>
<evidence type="ECO:0000313" key="2">
    <source>
        <dbReference type="Proteomes" id="UP000052008"/>
    </source>
</evidence>
<sequence length="74" mass="8010">MFCTIHSDTEAVGVCVSCGDALCEECVAATNDDQLICRMCELLYTVILLDAWGVLPEGSSADELPDPDVEDLER</sequence>
<gene>
    <name evidence="1" type="ORF">AMJ39_07945</name>
</gene>
<name>A0A0S7WS64_UNCT6</name>
<comment type="caution">
    <text evidence="1">The sequence shown here is derived from an EMBL/GenBank/DDBJ whole genome shotgun (WGS) entry which is preliminary data.</text>
</comment>
<dbReference type="STRING" id="1703770.AMJ39_07945"/>